<dbReference type="InterPro" id="IPR013096">
    <property type="entry name" value="Cupin_2"/>
</dbReference>
<dbReference type="InterPro" id="IPR014710">
    <property type="entry name" value="RmlC-like_jellyroll"/>
</dbReference>
<feature type="domain" description="Cupin type-2" evidence="2">
    <location>
        <begin position="39"/>
        <end position="102"/>
    </location>
</feature>
<gene>
    <name evidence="3" type="ORF">AA23TX_05748</name>
</gene>
<dbReference type="Proteomes" id="UP000399805">
    <property type="component" value="Unassembled WGS sequence"/>
</dbReference>
<evidence type="ECO:0000313" key="4">
    <source>
        <dbReference type="Proteomes" id="UP000399805"/>
    </source>
</evidence>
<protein>
    <submittedName>
        <fullName evidence="3">TcmJ paralog</fullName>
    </submittedName>
</protein>
<organism evidence="3 4">
    <name type="scientific">Amycolatopsis camponoti</name>
    <dbReference type="NCBI Taxonomy" id="2606593"/>
    <lineage>
        <taxon>Bacteria</taxon>
        <taxon>Bacillati</taxon>
        <taxon>Actinomycetota</taxon>
        <taxon>Actinomycetes</taxon>
        <taxon>Pseudonocardiales</taxon>
        <taxon>Pseudonocardiaceae</taxon>
        <taxon>Amycolatopsis</taxon>
    </lineage>
</organism>
<sequence length="144" mass="15588">MTQKIALGDVPANRRRGGDLRVLLSPKTVRSTTGFMGGVTLLPGESVTEHYHPYSEEYLYVVRGTLVLTVDDEPVELGADEAFLVPKDVRHRLENRGTEAAFAVFHLCPLAPRPELGHVDTEAPADPTEAGMDVGGPVAAAERR</sequence>
<name>A0A6I8LY44_9PSEU</name>
<evidence type="ECO:0000256" key="1">
    <source>
        <dbReference type="SAM" id="MobiDB-lite"/>
    </source>
</evidence>
<evidence type="ECO:0000313" key="3">
    <source>
        <dbReference type="EMBL" id="VVJ20727.1"/>
    </source>
</evidence>
<dbReference type="SUPFAM" id="SSF51182">
    <property type="entry name" value="RmlC-like cupins"/>
    <property type="match status" value="1"/>
</dbReference>
<dbReference type="EMBL" id="CABVGP010000002">
    <property type="protein sequence ID" value="VVJ20727.1"/>
    <property type="molecule type" value="Genomic_DNA"/>
</dbReference>
<dbReference type="AlphaFoldDB" id="A0A6I8LY44"/>
<dbReference type="RefSeq" id="WP_230862730.1">
    <property type="nucleotide sequence ID" value="NZ_CABVGP010000002.1"/>
</dbReference>
<dbReference type="InterPro" id="IPR011051">
    <property type="entry name" value="RmlC_Cupin_sf"/>
</dbReference>
<dbReference type="Pfam" id="PF07883">
    <property type="entry name" value="Cupin_2"/>
    <property type="match status" value="1"/>
</dbReference>
<dbReference type="PANTHER" id="PTHR36114">
    <property type="entry name" value="16.7 KDA PROTEIN IN WHIE LOCUS"/>
    <property type="match status" value="1"/>
</dbReference>
<dbReference type="InterPro" id="IPR052044">
    <property type="entry name" value="PKS_Associated_Protein"/>
</dbReference>
<dbReference type="PANTHER" id="PTHR36114:SF1">
    <property type="entry name" value="16.7 KDA PROTEIN IN WHIE LOCUS"/>
    <property type="match status" value="1"/>
</dbReference>
<dbReference type="Gene3D" id="2.60.120.10">
    <property type="entry name" value="Jelly Rolls"/>
    <property type="match status" value="1"/>
</dbReference>
<dbReference type="PIRSF" id="PIRSF016602">
    <property type="entry name" value="CurC_prd"/>
    <property type="match status" value="1"/>
</dbReference>
<reference evidence="3 4" key="1">
    <citation type="submission" date="2019-09" db="EMBL/GenBank/DDBJ databases">
        <authorList>
            <person name="Leyn A S."/>
        </authorList>
    </citation>
    <scope>NUCLEOTIDE SEQUENCE [LARGE SCALE GENOMIC DNA]</scope>
    <source>
        <strain evidence="3">AA231_1</strain>
    </source>
</reference>
<dbReference type="InterPro" id="IPR016672">
    <property type="entry name" value="Polyketide_Synth_CurC_prd"/>
</dbReference>
<proteinExistence type="predicted"/>
<feature type="region of interest" description="Disordered" evidence="1">
    <location>
        <begin position="120"/>
        <end position="144"/>
    </location>
</feature>
<keyword evidence="4" id="KW-1185">Reference proteome</keyword>
<dbReference type="CDD" id="cd06991">
    <property type="entry name" value="cupin_TcmJ-like"/>
    <property type="match status" value="1"/>
</dbReference>
<accession>A0A6I8LY44</accession>
<evidence type="ECO:0000259" key="2">
    <source>
        <dbReference type="Pfam" id="PF07883"/>
    </source>
</evidence>